<comment type="subcellular location">
    <subcellularLocation>
        <location evidence="1">Cytoplasm</location>
        <location evidence="1">Cytoskeleton</location>
        <location evidence="1">Actin patch</location>
    </subcellularLocation>
</comment>
<evidence type="ECO:0000256" key="7">
    <source>
        <dbReference type="ARBA" id="ARBA00022741"/>
    </source>
</evidence>
<feature type="compositionally biased region" description="Basic residues" evidence="16">
    <location>
        <begin position="1"/>
        <end position="12"/>
    </location>
</feature>
<keyword evidence="9 15" id="KW-0067">ATP-binding</keyword>
<feature type="compositionally biased region" description="Polar residues" evidence="16">
    <location>
        <begin position="1188"/>
        <end position="1200"/>
    </location>
</feature>
<keyword evidence="13" id="KW-0206">Cytoskeleton</keyword>
<dbReference type="GO" id="GO:0005524">
    <property type="term" value="F:ATP binding"/>
    <property type="evidence" value="ECO:0007669"/>
    <property type="project" value="UniProtKB-UniRule"/>
</dbReference>
<dbReference type="PANTHER" id="PTHR13140">
    <property type="entry name" value="MYOSIN"/>
    <property type="match status" value="1"/>
</dbReference>
<evidence type="ECO:0000256" key="2">
    <source>
        <dbReference type="ARBA" id="ARBA00008314"/>
    </source>
</evidence>
<evidence type="ECO:0000259" key="17">
    <source>
        <dbReference type="PROSITE" id="PS50002"/>
    </source>
</evidence>
<dbReference type="Gene3D" id="1.20.120.720">
    <property type="entry name" value="Myosin VI head, motor domain, U50 subdomain"/>
    <property type="match status" value="1"/>
</dbReference>
<dbReference type="InterPro" id="IPR036028">
    <property type="entry name" value="SH3-like_dom_sf"/>
</dbReference>
<dbReference type="PANTHER" id="PTHR13140:SF837">
    <property type="entry name" value="MYOSIN-3-RELATED"/>
    <property type="match status" value="1"/>
</dbReference>
<dbReference type="EMBL" id="LXFE01004217">
    <property type="protein sequence ID" value="OLL21841.1"/>
    <property type="molecule type" value="Genomic_DNA"/>
</dbReference>
<dbReference type="STRING" id="1198029.A0A1U7LH38"/>
<dbReference type="GO" id="GO:0051666">
    <property type="term" value="P:actin cortical patch localization"/>
    <property type="evidence" value="ECO:0007669"/>
    <property type="project" value="TreeGrafter"/>
</dbReference>
<dbReference type="InterPro" id="IPR027417">
    <property type="entry name" value="P-loop_NTPase"/>
</dbReference>
<protein>
    <submittedName>
        <fullName evidence="20">Myosin-1</fullName>
    </submittedName>
</protein>
<keyword evidence="6" id="KW-0677">Repeat</keyword>
<dbReference type="PROSITE" id="PS50002">
    <property type="entry name" value="SH3"/>
    <property type="match status" value="1"/>
</dbReference>
<evidence type="ECO:0000256" key="11">
    <source>
        <dbReference type="ARBA" id="ARBA00023175"/>
    </source>
</evidence>
<dbReference type="Pfam" id="PF00018">
    <property type="entry name" value="SH3_1"/>
    <property type="match status" value="1"/>
</dbReference>
<evidence type="ECO:0000256" key="3">
    <source>
        <dbReference type="ARBA" id="ARBA00022443"/>
    </source>
</evidence>
<organism evidence="20 21">
    <name type="scientific">Neolecta irregularis (strain DAH-3)</name>
    <dbReference type="NCBI Taxonomy" id="1198029"/>
    <lineage>
        <taxon>Eukaryota</taxon>
        <taxon>Fungi</taxon>
        <taxon>Dikarya</taxon>
        <taxon>Ascomycota</taxon>
        <taxon>Taphrinomycotina</taxon>
        <taxon>Neolectales</taxon>
        <taxon>Neolectaceae</taxon>
        <taxon>Neolecta</taxon>
    </lineage>
</organism>
<dbReference type="OMA" id="PPEEYQM"/>
<dbReference type="FunFam" id="1.20.5.4820:FF:000004">
    <property type="entry name" value="Myosin IE"/>
    <property type="match status" value="1"/>
</dbReference>
<dbReference type="GO" id="GO:0051015">
    <property type="term" value="F:actin filament binding"/>
    <property type="evidence" value="ECO:0007669"/>
    <property type="project" value="TreeGrafter"/>
</dbReference>
<evidence type="ECO:0000259" key="19">
    <source>
        <dbReference type="PROSITE" id="PS51757"/>
    </source>
</evidence>
<dbReference type="InterPro" id="IPR001609">
    <property type="entry name" value="Myosin_head_motor_dom-like"/>
</dbReference>
<keyword evidence="7 15" id="KW-0547">Nucleotide-binding</keyword>
<dbReference type="GO" id="GO:0000146">
    <property type="term" value="F:microfilament motor activity"/>
    <property type="evidence" value="ECO:0007669"/>
    <property type="project" value="TreeGrafter"/>
</dbReference>
<dbReference type="GO" id="GO:0016459">
    <property type="term" value="C:myosin complex"/>
    <property type="evidence" value="ECO:0007669"/>
    <property type="project" value="UniProtKB-KW"/>
</dbReference>
<feature type="region of interest" description="Disordered" evidence="16">
    <location>
        <begin position="1008"/>
        <end position="1028"/>
    </location>
</feature>
<evidence type="ECO:0000256" key="5">
    <source>
        <dbReference type="ARBA" id="ARBA00022553"/>
    </source>
</evidence>
<dbReference type="GO" id="GO:0007015">
    <property type="term" value="P:actin filament organization"/>
    <property type="evidence" value="ECO:0007669"/>
    <property type="project" value="TreeGrafter"/>
</dbReference>
<evidence type="ECO:0000256" key="13">
    <source>
        <dbReference type="ARBA" id="ARBA00023212"/>
    </source>
</evidence>
<feature type="region of interest" description="Actin-binding" evidence="15">
    <location>
        <begin position="580"/>
        <end position="602"/>
    </location>
</feature>
<dbReference type="FunFam" id="1.20.58.530:FF:000007">
    <property type="entry name" value="Myosin IE"/>
    <property type="match status" value="1"/>
</dbReference>
<dbReference type="FunFam" id="2.30.30.40:FF:000072">
    <property type="entry name" value="Unconventional Myosin IB"/>
    <property type="match status" value="1"/>
</dbReference>
<comment type="similarity">
    <text evidence="2 15">Belongs to the TRAFAC class myosin-kinesin ATPase superfamily. Myosin family.</text>
</comment>
<dbReference type="CDD" id="cd01378">
    <property type="entry name" value="MYSc_Myo1"/>
    <property type="match status" value="1"/>
</dbReference>
<sequence>MAISKRAGRSKAKGGPNDPKAAKQAGVKKAVYESTKRKEVGVSDLTLLSKISNEAINENLKKRFDHGDIYTYIGHVLISVNPFRDLGIYTESMAPHVFAIAESAYYNMNSYKENQCIIISGESGAGKTEAAKRIMQYIANVSVGSSSSIQEIKDMVLATNPLLESFGCAKTLRNNNSSRHGKYLQIQFNAQGEPVGADITNYLLEKGRIVHQIAGERNFHIFYQFSKYCPDSYREIFGIQTPDVYAYTSQSGCYDAPQIDDAADFADTLKAMNIIGLPQNEQDDIYRMLAVILWIGNVAFVENDEGNAIVADAGVTDFIAYLLDVDAAPVIKALTSRVIEAQRGGRRGSVYAVPLNITQAIAVRDALSKAIYNNLFEWIVERVNKSMRARSPVSYTIGILDIYGFEIFEKNSFEQLCINYVNEKLQQIFIQLTLKTEQEEYIREQIKWTPIDYFNNKIVCDLIEEKRPPGIFAALNDACATAHADSGAADSSFIQRMGMLGSNPHFQQRQGQFLIKHYAGDVTYTINGMTDKNKDVLSKDLLDLLSSSNSPFVAQIFPDRVDYDSKKRPPTAGDKIKSSANDLVNTLMQARPSYIRTIKPNANKSPKEYEERAVVHQIKYLGLQENVRIRRAGFAYRQSFEKFVERFYLLSSKTGYAGDYVWQGDARSGTEAILRDTGIPKEEWQLGISKAFIKTPETLFALEGMRDRYWHTMASRIQRAWRAYVRHKHESARKIQRMWKNKKEGFQYIQIRDRGHEILRGRKQRRRFSLLGSRRFLGDYLGIGYKGGQGEFIAEQVGLPSSEKVEFSCRVELLVAKLGRSSKPSPRSMILTNKTLYIVISELMNNQITIRAERRVPIGSIKYIGLSNLRDDWMSLGINSPNEPDPLIFCFLKTEFVTRFTSLSPGTELKIGPTIEFNKKPGKIVQVKAVIDETIPRDDIYKSGVIRVPSGEPANSISKPTPAKKAFASKTRPRVNKQLPKKKAAARVSISIPMPSSPKLVMPEPVISQQRSSRASIPRPQQHSAPAPPTTVIVYRGLYDFAGESATELSFRKDDLLEIIKKEGNGWWLAKLKDREGWIPENYVKEEVQQSRPRAPPPPPFVPAHTQLTQKPLAASNPRASVISVQNQFKPQPPAALTPGSRVIANKTPRTSTPPLIPSKRPTPVPKSLTAGRIVPTPPAGRPVDRSPSIQSNGRASVNGATPRIPSRPALASSLADALKQRQSSRSSANISKHEDEDW</sequence>
<feature type="region of interest" description="Disordered" evidence="16">
    <location>
        <begin position="952"/>
        <end position="980"/>
    </location>
</feature>
<dbReference type="GO" id="GO:0005886">
    <property type="term" value="C:plasma membrane"/>
    <property type="evidence" value="ECO:0007669"/>
    <property type="project" value="TreeGrafter"/>
</dbReference>
<evidence type="ECO:0000256" key="4">
    <source>
        <dbReference type="ARBA" id="ARBA00022490"/>
    </source>
</evidence>
<dbReference type="Gene3D" id="1.20.5.4820">
    <property type="match status" value="1"/>
</dbReference>
<dbReference type="Proteomes" id="UP000186594">
    <property type="component" value="Unassembled WGS sequence"/>
</dbReference>
<evidence type="ECO:0000256" key="1">
    <source>
        <dbReference type="ARBA" id="ARBA00004134"/>
    </source>
</evidence>
<evidence type="ECO:0000256" key="16">
    <source>
        <dbReference type="SAM" id="MobiDB-lite"/>
    </source>
</evidence>
<dbReference type="InterPro" id="IPR001452">
    <property type="entry name" value="SH3_domain"/>
</dbReference>
<dbReference type="Gene3D" id="1.20.58.530">
    <property type="match status" value="1"/>
</dbReference>
<dbReference type="PRINTS" id="PR00452">
    <property type="entry name" value="SH3DOMAIN"/>
</dbReference>
<evidence type="ECO:0000313" key="21">
    <source>
        <dbReference type="Proteomes" id="UP000186594"/>
    </source>
</evidence>
<keyword evidence="21" id="KW-1185">Reference proteome</keyword>
<reference evidence="20 21" key="1">
    <citation type="submission" date="2016-04" db="EMBL/GenBank/DDBJ databases">
        <title>Evolutionary innovation and constraint leading to complex multicellularity in the Ascomycota.</title>
        <authorList>
            <person name="Cisse O."/>
            <person name="Nguyen A."/>
            <person name="Hewitt D.A."/>
            <person name="Jedd G."/>
            <person name="Stajich J.E."/>
        </authorList>
    </citation>
    <scope>NUCLEOTIDE SEQUENCE [LARGE SCALE GENOMIC DNA]</scope>
    <source>
        <strain evidence="20 21">DAH-3</strain>
    </source>
</reference>
<evidence type="ECO:0000256" key="14">
    <source>
        <dbReference type="PROSITE-ProRule" id="PRU00192"/>
    </source>
</evidence>
<name>A0A1U7LH38_NEOID</name>
<dbReference type="GO" id="GO:0006897">
    <property type="term" value="P:endocytosis"/>
    <property type="evidence" value="ECO:0007669"/>
    <property type="project" value="TreeGrafter"/>
</dbReference>
<keyword evidence="12 15" id="KW-0009">Actin-binding</keyword>
<comment type="caution">
    <text evidence="20">The sequence shown here is derived from an EMBL/GenBank/DDBJ whole genome shotgun (WGS) entry which is preliminary data.</text>
</comment>
<dbReference type="PRINTS" id="PR00193">
    <property type="entry name" value="MYOSINHEAVY"/>
</dbReference>
<evidence type="ECO:0000256" key="9">
    <source>
        <dbReference type="ARBA" id="ARBA00022840"/>
    </source>
</evidence>
<evidence type="ECO:0000256" key="12">
    <source>
        <dbReference type="ARBA" id="ARBA00023203"/>
    </source>
</evidence>
<dbReference type="InterPro" id="IPR036961">
    <property type="entry name" value="Kinesin_motor_dom_sf"/>
</dbReference>
<proteinExistence type="inferred from homology"/>
<gene>
    <name evidence="20" type="ORF">NEOLI_000444</name>
</gene>
<feature type="region of interest" description="Disordered" evidence="16">
    <location>
        <begin position="1130"/>
        <end position="1239"/>
    </location>
</feature>
<feature type="compositionally biased region" description="Basic residues" evidence="16">
    <location>
        <begin position="971"/>
        <end position="980"/>
    </location>
</feature>
<feature type="compositionally biased region" description="Pro residues" evidence="16">
    <location>
        <begin position="1155"/>
        <end position="1165"/>
    </location>
</feature>
<accession>A0A1U7LH38</accession>
<dbReference type="SMART" id="SM00242">
    <property type="entry name" value="MYSc"/>
    <property type="match status" value="1"/>
</dbReference>
<keyword evidence="4" id="KW-0963">Cytoplasm</keyword>
<dbReference type="Pfam" id="PF06017">
    <property type="entry name" value="Myosin_TH1"/>
    <property type="match status" value="1"/>
</dbReference>
<dbReference type="Pfam" id="PF00063">
    <property type="entry name" value="Myosin_head"/>
    <property type="match status" value="1"/>
</dbReference>
<keyword evidence="8" id="KW-0378">Hydrolase</keyword>
<dbReference type="FunFam" id="1.20.120.720:FF:000015">
    <property type="entry name" value="Myosin I"/>
    <property type="match status" value="1"/>
</dbReference>
<dbReference type="SMART" id="SM00326">
    <property type="entry name" value="SH3"/>
    <property type="match status" value="1"/>
</dbReference>
<evidence type="ECO:0000259" key="18">
    <source>
        <dbReference type="PROSITE" id="PS51456"/>
    </source>
</evidence>
<dbReference type="Gene3D" id="1.10.10.820">
    <property type="match status" value="1"/>
</dbReference>
<dbReference type="PROSITE" id="PS51456">
    <property type="entry name" value="MYOSIN_MOTOR"/>
    <property type="match status" value="1"/>
</dbReference>
<evidence type="ECO:0000256" key="8">
    <source>
        <dbReference type="ARBA" id="ARBA00022801"/>
    </source>
</evidence>
<feature type="compositionally biased region" description="Polar residues" evidence="16">
    <location>
        <begin position="1008"/>
        <end position="1024"/>
    </location>
</feature>
<keyword evidence="5" id="KW-0597">Phosphoprotein</keyword>
<dbReference type="InterPro" id="IPR036072">
    <property type="entry name" value="MYSc_Myo1"/>
</dbReference>
<keyword evidence="11 15" id="KW-0505">Motor protein</keyword>
<evidence type="ECO:0000313" key="20">
    <source>
        <dbReference type="EMBL" id="OLL21841.1"/>
    </source>
</evidence>
<dbReference type="SUPFAM" id="SSF52540">
    <property type="entry name" value="P-loop containing nucleoside triphosphate hydrolases"/>
    <property type="match status" value="1"/>
</dbReference>
<evidence type="ECO:0000256" key="10">
    <source>
        <dbReference type="ARBA" id="ARBA00023123"/>
    </source>
</evidence>
<dbReference type="OrthoDB" id="6108017at2759"/>
<dbReference type="GO" id="GO:0016887">
    <property type="term" value="F:ATP hydrolysis activity"/>
    <property type="evidence" value="ECO:0007669"/>
    <property type="project" value="UniProtKB-ARBA"/>
</dbReference>
<evidence type="ECO:0000256" key="6">
    <source>
        <dbReference type="ARBA" id="ARBA00022737"/>
    </source>
</evidence>
<feature type="domain" description="SH3" evidence="17">
    <location>
        <begin position="1030"/>
        <end position="1089"/>
    </location>
</feature>
<feature type="region of interest" description="Disordered" evidence="16">
    <location>
        <begin position="1"/>
        <end position="28"/>
    </location>
</feature>
<dbReference type="SUPFAM" id="SSF50044">
    <property type="entry name" value="SH3-domain"/>
    <property type="match status" value="1"/>
</dbReference>
<dbReference type="PROSITE" id="PS51757">
    <property type="entry name" value="TH1"/>
    <property type="match status" value="1"/>
</dbReference>
<dbReference type="FunFam" id="1.10.10.820:FF:000001">
    <property type="entry name" value="Myosin heavy chain"/>
    <property type="match status" value="1"/>
</dbReference>
<evidence type="ECO:0000256" key="15">
    <source>
        <dbReference type="PROSITE-ProRule" id="PRU00782"/>
    </source>
</evidence>
<dbReference type="InterPro" id="IPR010926">
    <property type="entry name" value="Myosin_TH1"/>
</dbReference>
<feature type="domain" description="TH1" evidence="19">
    <location>
        <begin position="765"/>
        <end position="954"/>
    </location>
</feature>
<dbReference type="GO" id="GO:0031097">
    <property type="term" value="C:medial cortex"/>
    <property type="evidence" value="ECO:0007669"/>
    <property type="project" value="UniProtKB-ARBA"/>
</dbReference>
<feature type="domain" description="Myosin motor" evidence="18">
    <location>
        <begin position="40"/>
        <end position="707"/>
    </location>
</feature>
<feature type="binding site" evidence="15">
    <location>
        <begin position="121"/>
        <end position="128"/>
    </location>
    <ligand>
        <name>ATP</name>
        <dbReference type="ChEBI" id="CHEBI:30616"/>
    </ligand>
</feature>
<dbReference type="GO" id="GO:0030479">
    <property type="term" value="C:actin cortical patch"/>
    <property type="evidence" value="ECO:0007669"/>
    <property type="project" value="UniProtKB-SubCell"/>
</dbReference>
<dbReference type="AlphaFoldDB" id="A0A1U7LH38"/>
<keyword evidence="3 14" id="KW-0728">SH3 domain</keyword>
<dbReference type="Gene3D" id="3.40.850.10">
    <property type="entry name" value="Kinesin motor domain"/>
    <property type="match status" value="1"/>
</dbReference>
<feature type="compositionally biased region" description="Polar residues" evidence="16">
    <location>
        <begin position="1221"/>
        <end position="1231"/>
    </location>
</feature>
<dbReference type="Gene3D" id="2.30.30.40">
    <property type="entry name" value="SH3 Domains"/>
    <property type="match status" value="1"/>
</dbReference>
<dbReference type="GO" id="GO:0051286">
    <property type="term" value="C:cell tip"/>
    <property type="evidence" value="ECO:0007669"/>
    <property type="project" value="TreeGrafter"/>
</dbReference>
<keyword evidence="10 15" id="KW-0518">Myosin</keyword>